<dbReference type="GO" id="GO:1990904">
    <property type="term" value="C:ribonucleoprotein complex"/>
    <property type="evidence" value="ECO:0007669"/>
    <property type="project" value="UniProtKB-KW"/>
</dbReference>
<dbReference type="AlphaFoldDB" id="A0AAE0TY82"/>
<organism evidence="6 7">
    <name type="scientific">Lasiosphaeria ovina</name>
    <dbReference type="NCBI Taxonomy" id="92902"/>
    <lineage>
        <taxon>Eukaryota</taxon>
        <taxon>Fungi</taxon>
        <taxon>Dikarya</taxon>
        <taxon>Ascomycota</taxon>
        <taxon>Pezizomycotina</taxon>
        <taxon>Sordariomycetes</taxon>
        <taxon>Sordariomycetidae</taxon>
        <taxon>Sordariales</taxon>
        <taxon>Lasiosphaeriaceae</taxon>
        <taxon>Lasiosphaeria</taxon>
    </lineage>
</organism>
<proteinExistence type="inferred from homology"/>
<dbReference type="Proteomes" id="UP001287356">
    <property type="component" value="Unassembled WGS sequence"/>
</dbReference>
<dbReference type="InterPro" id="IPR020070">
    <property type="entry name" value="Ribosomal_bL9_N"/>
</dbReference>
<sequence>MAVPALSRWPTCLACLRKTVFGGNNSRSSVVGAVSTAVQIRAKSTKRRPKGQDVAVRLLSDIRTYGRKNAIMRVSPGRMRYQWYRENTAEYMTAARFRELGLTRDDIGERDRTFGVDEEKFESSTTESESPERTGPLEGPSPWTDHLNMNEWPHYISPQSLQPPVSEISPQLESPLDAAKPPPLA</sequence>
<evidence type="ECO:0000256" key="4">
    <source>
        <dbReference type="SAM" id="MobiDB-lite"/>
    </source>
</evidence>
<reference evidence="6" key="2">
    <citation type="submission" date="2023-06" db="EMBL/GenBank/DDBJ databases">
        <authorList>
            <consortium name="Lawrence Berkeley National Laboratory"/>
            <person name="Haridas S."/>
            <person name="Hensen N."/>
            <person name="Bonometti L."/>
            <person name="Westerberg I."/>
            <person name="Brannstrom I.O."/>
            <person name="Guillou S."/>
            <person name="Cros-Aarteil S."/>
            <person name="Calhoun S."/>
            <person name="Kuo A."/>
            <person name="Mondo S."/>
            <person name="Pangilinan J."/>
            <person name="Riley R."/>
            <person name="Labutti K."/>
            <person name="Andreopoulos B."/>
            <person name="Lipzen A."/>
            <person name="Chen C."/>
            <person name="Yanf M."/>
            <person name="Daum C."/>
            <person name="Ng V."/>
            <person name="Clum A."/>
            <person name="Steindorff A."/>
            <person name="Ohm R."/>
            <person name="Martin F."/>
            <person name="Silar P."/>
            <person name="Natvig D."/>
            <person name="Lalanne C."/>
            <person name="Gautier V."/>
            <person name="Ament-Velasquez S.L."/>
            <person name="Kruys A."/>
            <person name="Hutchinson M.I."/>
            <person name="Powell A.J."/>
            <person name="Barry K."/>
            <person name="Miller A.N."/>
            <person name="Grigoriev I.V."/>
            <person name="Debuchy R."/>
            <person name="Gladieux P."/>
            <person name="Thoren M.H."/>
            <person name="Johannesson H."/>
        </authorList>
    </citation>
    <scope>NUCLEOTIDE SEQUENCE</scope>
    <source>
        <strain evidence="6">CBS 958.72</strain>
    </source>
</reference>
<dbReference type="EMBL" id="JAULSN010000001">
    <property type="protein sequence ID" value="KAK3383917.1"/>
    <property type="molecule type" value="Genomic_DNA"/>
</dbReference>
<feature type="compositionally biased region" description="Basic and acidic residues" evidence="4">
    <location>
        <begin position="110"/>
        <end position="122"/>
    </location>
</feature>
<accession>A0AAE0TY82</accession>
<dbReference type="Gene3D" id="3.40.5.10">
    <property type="entry name" value="Ribosomal protein L9, N-terminal domain"/>
    <property type="match status" value="1"/>
</dbReference>
<keyword evidence="2" id="KW-0689">Ribosomal protein</keyword>
<feature type="domain" description="Ribosomal protein L9" evidence="5">
    <location>
        <begin position="55"/>
        <end position="99"/>
    </location>
</feature>
<name>A0AAE0TY82_9PEZI</name>
<dbReference type="InterPro" id="IPR036935">
    <property type="entry name" value="Ribosomal_bL9_N_sf"/>
</dbReference>
<dbReference type="GO" id="GO:0005840">
    <property type="term" value="C:ribosome"/>
    <property type="evidence" value="ECO:0007669"/>
    <property type="project" value="UniProtKB-KW"/>
</dbReference>
<feature type="region of interest" description="Disordered" evidence="4">
    <location>
        <begin position="110"/>
        <end position="185"/>
    </location>
</feature>
<reference evidence="6" key="1">
    <citation type="journal article" date="2023" name="Mol. Phylogenet. Evol.">
        <title>Genome-scale phylogeny and comparative genomics of the fungal order Sordariales.</title>
        <authorList>
            <person name="Hensen N."/>
            <person name="Bonometti L."/>
            <person name="Westerberg I."/>
            <person name="Brannstrom I.O."/>
            <person name="Guillou S."/>
            <person name="Cros-Aarteil S."/>
            <person name="Calhoun S."/>
            <person name="Haridas S."/>
            <person name="Kuo A."/>
            <person name="Mondo S."/>
            <person name="Pangilinan J."/>
            <person name="Riley R."/>
            <person name="LaButti K."/>
            <person name="Andreopoulos B."/>
            <person name="Lipzen A."/>
            <person name="Chen C."/>
            <person name="Yan M."/>
            <person name="Daum C."/>
            <person name="Ng V."/>
            <person name="Clum A."/>
            <person name="Steindorff A."/>
            <person name="Ohm R.A."/>
            <person name="Martin F."/>
            <person name="Silar P."/>
            <person name="Natvig D.O."/>
            <person name="Lalanne C."/>
            <person name="Gautier V."/>
            <person name="Ament-Velasquez S.L."/>
            <person name="Kruys A."/>
            <person name="Hutchinson M.I."/>
            <person name="Powell A.J."/>
            <person name="Barry K."/>
            <person name="Miller A.N."/>
            <person name="Grigoriev I.V."/>
            <person name="Debuchy R."/>
            <person name="Gladieux P."/>
            <person name="Hiltunen Thoren M."/>
            <person name="Johannesson H."/>
        </authorList>
    </citation>
    <scope>NUCLEOTIDE SEQUENCE</scope>
    <source>
        <strain evidence="6">CBS 958.72</strain>
    </source>
</reference>
<comment type="similarity">
    <text evidence="1">Belongs to the bacterial ribosomal protein bL9 family.</text>
</comment>
<evidence type="ECO:0000256" key="3">
    <source>
        <dbReference type="ARBA" id="ARBA00023274"/>
    </source>
</evidence>
<evidence type="ECO:0000259" key="5">
    <source>
        <dbReference type="Pfam" id="PF01281"/>
    </source>
</evidence>
<evidence type="ECO:0000313" key="6">
    <source>
        <dbReference type="EMBL" id="KAK3383917.1"/>
    </source>
</evidence>
<evidence type="ECO:0000313" key="7">
    <source>
        <dbReference type="Proteomes" id="UP001287356"/>
    </source>
</evidence>
<keyword evidence="7" id="KW-1185">Reference proteome</keyword>
<protein>
    <recommendedName>
        <fullName evidence="5">Ribosomal protein L9 domain-containing protein</fullName>
    </recommendedName>
</protein>
<comment type="caution">
    <text evidence="6">The sequence shown here is derived from an EMBL/GenBank/DDBJ whole genome shotgun (WGS) entry which is preliminary data.</text>
</comment>
<gene>
    <name evidence="6" type="ORF">B0T24DRAFT_67997</name>
</gene>
<keyword evidence="3" id="KW-0687">Ribonucleoprotein</keyword>
<evidence type="ECO:0000256" key="2">
    <source>
        <dbReference type="ARBA" id="ARBA00022980"/>
    </source>
</evidence>
<evidence type="ECO:0000256" key="1">
    <source>
        <dbReference type="ARBA" id="ARBA00010605"/>
    </source>
</evidence>
<dbReference type="Pfam" id="PF01281">
    <property type="entry name" value="Ribosomal_L9_N"/>
    <property type="match status" value="1"/>
</dbReference>
<feature type="compositionally biased region" description="Polar residues" evidence="4">
    <location>
        <begin position="157"/>
        <end position="172"/>
    </location>
</feature>